<keyword evidence="4" id="KW-1185">Reference proteome</keyword>
<dbReference type="EMBL" id="JAGGLT010000002">
    <property type="protein sequence ID" value="MBP2070899.1"/>
    <property type="molecule type" value="Genomic_DNA"/>
</dbReference>
<evidence type="ECO:0000313" key="4">
    <source>
        <dbReference type="Proteomes" id="UP001166402"/>
    </source>
</evidence>
<evidence type="ECO:0000259" key="2">
    <source>
        <dbReference type="PROSITE" id="PS50943"/>
    </source>
</evidence>
<dbReference type="Pfam" id="PF01381">
    <property type="entry name" value="HTH_3"/>
    <property type="match status" value="1"/>
</dbReference>
<keyword evidence="1" id="KW-0238">DNA-binding</keyword>
<comment type="caution">
    <text evidence="3">The sequence shown here is derived from an EMBL/GenBank/DDBJ whole genome shotgun (WGS) entry which is preliminary data.</text>
</comment>
<proteinExistence type="predicted"/>
<reference evidence="3" key="1">
    <citation type="submission" date="2021-03" db="EMBL/GenBank/DDBJ databases">
        <title>Genomic Encyclopedia of Type Strains, Phase IV (KMG-IV): sequencing the most valuable type-strain genomes for metagenomic binning, comparative biology and taxonomic classification.</title>
        <authorList>
            <person name="Goeker M."/>
        </authorList>
    </citation>
    <scope>NUCLEOTIDE SEQUENCE</scope>
    <source>
        <strain evidence="3">DSM 101588</strain>
    </source>
</reference>
<dbReference type="Gene3D" id="1.10.260.40">
    <property type="entry name" value="lambda repressor-like DNA-binding domains"/>
    <property type="match status" value="1"/>
</dbReference>
<dbReference type="PANTHER" id="PTHR46558:SF4">
    <property type="entry name" value="DNA-BIDING PHAGE PROTEIN"/>
    <property type="match status" value="1"/>
</dbReference>
<dbReference type="InterPro" id="IPR001387">
    <property type="entry name" value="Cro/C1-type_HTH"/>
</dbReference>
<protein>
    <submittedName>
        <fullName evidence="3">Transcriptional regulator</fullName>
    </submittedName>
</protein>
<dbReference type="PROSITE" id="PS50943">
    <property type="entry name" value="HTH_CROC1"/>
    <property type="match status" value="1"/>
</dbReference>
<sequence length="77" mass="8732">MKNTKRINLIKIRKNNGLKVKDIANLLGISMSHYYKIEEGIRNPNLETSIKLSKILGSTIEELFSNDKLDDSSQKAV</sequence>
<dbReference type="PANTHER" id="PTHR46558">
    <property type="entry name" value="TRACRIPTIONAL REGULATORY PROTEIN-RELATED-RELATED"/>
    <property type="match status" value="1"/>
</dbReference>
<dbReference type="CDD" id="cd00093">
    <property type="entry name" value="HTH_XRE"/>
    <property type="match status" value="1"/>
</dbReference>
<accession>A0ABS4NB56</accession>
<evidence type="ECO:0000313" key="3">
    <source>
        <dbReference type="EMBL" id="MBP2070899.1"/>
    </source>
</evidence>
<dbReference type="RefSeq" id="WP_209452864.1">
    <property type="nucleotide sequence ID" value="NZ_JAGGLT010000002.1"/>
</dbReference>
<dbReference type="Proteomes" id="UP001166402">
    <property type="component" value="Unassembled WGS sequence"/>
</dbReference>
<gene>
    <name evidence="3" type="ORF">J2Z80_000397</name>
</gene>
<feature type="domain" description="HTH cro/C1-type" evidence="2">
    <location>
        <begin position="9"/>
        <end position="63"/>
    </location>
</feature>
<dbReference type="SUPFAM" id="SSF47413">
    <property type="entry name" value="lambda repressor-like DNA-binding domains"/>
    <property type="match status" value="1"/>
</dbReference>
<organism evidence="3 4">
    <name type="scientific">Thermoanaerobacterium butyriciformans</name>
    <dbReference type="NCBI Taxonomy" id="1702242"/>
    <lineage>
        <taxon>Bacteria</taxon>
        <taxon>Bacillati</taxon>
        <taxon>Bacillota</taxon>
        <taxon>Clostridia</taxon>
        <taxon>Thermoanaerobacterales</taxon>
        <taxon>Thermoanaerobacteraceae</taxon>
        <taxon>Thermoanaerobacterium</taxon>
    </lineage>
</organism>
<dbReference type="SMART" id="SM00530">
    <property type="entry name" value="HTH_XRE"/>
    <property type="match status" value="1"/>
</dbReference>
<dbReference type="InterPro" id="IPR010982">
    <property type="entry name" value="Lambda_DNA-bd_dom_sf"/>
</dbReference>
<evidence type="ECO:0000256" key="1">
    <source>
        <dbReference type="ARBA" id="ARBA00023125"/>
    </source>
</evidence>
<name>A0ABS4NB56_9THEO</name>